<name>A0A7X5R3V5_9MICO</name>
<keyword evidence="5" id="KW-0460">Magnesium</keyword>
<evidence type="ECO:0000256" key="2">
    <source>
        <dbReference type="ARBA" id="ARBA00006706"/>
    </source>
</evidence>
<accession>A0A7X5R3V5</accession>
<dbReference type="AlphaFoldDB" id="A0A7X5R3V5"/>
<keyword evidence="3 6" id="KW-0808">Transferase</keyword>
<dbReference type="GO" id="GO:0008299">
    <property type="term" value="P:isoprenoid biosynthetic process"/>
    <property type="evidence" value="ECO:0007669"/>
    <property type="project" value="InterPro"/>
</dbReference>
<dbReference type="RefSeq" id="WP_243848890.1">
    <property type="nucleotide sequence ID" value="NZ_JAAMOX010000003.1"/>
</dbReference>
<comment type="cofactor">
    <cofactor evidence="1">
        <name>Mg(2+)</name>
        <dbReference type="ChEBI" id="CHEBI:18420"/>
    </cofactor>
</comment>
<dbReference type="PANTHER" id="PTHR12001">
    <property type="entry name" value="GERANYLGERANYL PYROPHOSPHATE SYNTHASE"/>
    <property type="match status" value="1"/>
</dbReference>
<dbReference type="EC" id="2.5.1.1" evidence="7"/>
<dbReference type="SUPFAM" id="SSF48576">
    <property type="entry name" value="Terpenoid synthases"/>
    <property type="match status" value="1"/>
</dbReference>
<dbReference type="CDD" id="cd00685">
    <property type="entry name" value="Trans_IPPS_HT"/>
    <property type="match status" value="1"/>
</dbReference>
<evidence type="ECO:0000256" key="4">
    <source>
        <dbReference type="ARBA" id="ARBA00022723"/>
    </source>
</evidence>
<dbReference type="EMBL" id="JAAMOX010000003">
    <property type="protein sequence ID" value="NIH55199.1"/>
    <property type="molecule type" value="Genomic_DNA"/>
</dbReference>
<evidence type="ECO:0000313" key="7">
    <source>
        <dbReference type="EMBL" id="NIH55199.1"/>
    </source>
</evidence>
<protein>
    <submittedName>
        <fullName evidence="7">Geranylgeranyl diphosphate synthase type II</fullName>
        <ecNumber evidence="7">2.5.1.1</ecNumber>
        <ecNumber evidence="7">2.5.1.10</ecNumber>
        <ecNumber evidence="7">2.5.1.29</ecNumber>
    </submittedName>
</protein>
<keyword evidence="8" id="KW-1185">Reference proteome</keyword>
<evidence type="ECO:0000256" key="1">
    <source>
        <dbReference type="ARBA" id="ARBA00001946"/>
    </source>
</evidence>
<organism evidence="7 8">
    <name type="scientific">Lysinibacter cavernae</name>
    <dbReference type="NCBI Taxonomy" id="1640652"/>
    <lineage>
        <taxon>Bacteria</taxon>
        <taxon>Bacillati</taxon>
        <taxon>Actinomycetota</taxon>
        <taxon>Actinomycetes</taxon>
        <taxon>Micrococcales</taxon>
        <taxon>Microbacteriaceae</taxon>
        <taxon>Lysinibacter</taxon>
    </lineage>
</organism>
<dbReference type="Gene3D" id="1.10.600.10">
    <property type="entry name" value="Farnesyl Diphosphate Synthase"/>
    <property type="match status" value="1"/>
</dbReference>
<dbReference type="Pfam" id="PF00348">
    <property type="entry name" value="polyprenyl_synt"/>
    <property type="match status" value="1"/>
</dbReference>
<dbReference type="InterPro" id="IPR000092">
    <property type="entry name" value="Polyprenyl_synt"/>
</dbReference>
<gene>
    <name evidence="7" type="ORF">FHX76_003114</name>
</gene>
<evidence type="ECO:0000256" key="6">
    <source>
        <dbReference type="RuleBase" id="RU004466"/>
    </source>
</evidence>
<comment type="caution">
    <text evidence="7">The sequence shown here is derived from an EMBL/GenBank/DDBJ whole genome shotgun (WGS) entry which is preliminary data.</text>
</comment>
<dbReference type="SFLD" id="SFLDS00005">
    <property type="entry name" value="Isoprenoid_Synthase_Type_I"/>
    <property type="match status" value="1"/>
</dbReference>
<dbReference type="InterPro" id="IPR033749">
    <property type="entry name" value="Polyprenyl_synt_CS"/>
</dbReference>
<dbReference type="PROSITE" id="PS00444">
    <property type="entry name" value="POLYPRENYL_SYNTHASE_2"/>
    <property type="match status" value="1"/>
</dbReference>
<dbReference type="Proteomes" id="UP000541033">
    <property type="component" value="Unassembled WGS sequence"/>
</dbReference>
<dbReference type="GO" id="GO:0004337">
    <property type="term" value="F:(2E,6E)-farnesyl diphosphate synthase activity"/>
    <property type="evidence" value="ECO:0007669"/>
    <property type="project" value="UniProtKB-EC"/>
</dbReference>
<evidence type="ECO:0000313" key="8">
    <source>
        <dbReference type="Proteomes" id="UP000541033"/>
    </source>
</evidence>
<dbReference type="GO" id="GO:0004161">
    <property type="term" value="F:dimethylallyltranstransferase activity"/>
    <property type="evidence" value="ECO:0007669"/>
    <property type="project" value="UniProtKB-EC"/>
</dbReference>
<keyword evidence="4" id="KW-0479">Metal-binding</keyword>
<dbReference type="EC" id="2.5.1.10" evidence="7"/>
<dbReference type="InterPro" id="IPR008949">
    <property type="entry name" value="Isoprenoid_synthase_dom_sf"/>
</dbReference>
<proteinExistence type="inferred from homology"/>
<comment type="similarity">
    <text evidence="2 6">Belongs to the FPP/GGPP synthase family.</text>
</comment>
<evidence type="ECO:0000256" key="5">
    <source>
        <dbReference type="ARBA" id="ARBA00022842"/>
    </source>
</evidence>
<reference evidence="7 8" key="1">
    <citation type="submission" date="2020-02" db="EMBL/GenBank/DDBJ databases">
        <title>Sequencing the genomes of 1000 actinobacteria strains.</title>
        <authorList>
            <person name="Klenk H.-P."/>
        </authorList>
    </citation>
    <scope>NUCLEOTIDE SEQUENCE [LARGE SCALE GENOMIC DNA]</scope>
    <source>
        <strain evidence="7 8">DSM 27960</strain>
    </source>
</reference>
<dbReference type="EC" id="2.5.1.29" evidence="7"/>
<dbReference type="PROSITE" id="PS00723">
    <property type="entry name" value="POLYPRENYL_SYNTHASE_1"/>
    <property type="match status" value="1"/>
</dbReference>
<evidence type="ECO:0000256" key="3">
    <source>
        <dbReference type="ARBA" id="ARBA00022679"/>
    </source>
</evidence>
<dbReference type="PANTHER" id="PTHR12001:SF85">
    <property type="entry name" value="SHORT CHAIN ISOPRENYL DIPHOSPHATE SYNTHASE"/>
    <property type="match status" value="1"/>
</dbReference>
<dbReference type="GO" id="GO:0004311">
    <property type="term" value="F:geranylgeranyl diphosphate synthase activity"/>
    <property type="evidence" value="ECO:0007669"/>
    <property type="project" value="UniProtKB-EC"/>
</dbReference>
<dbReference type="GO" id="GO:0046872">
    <property type="term" value="F:metal ion binding"/>
    <property type="evidence" value="ECO:0007669"/>
    <property type="project" value="UniProtKB-KW"/>
</dbReference>
<sequence length="357" mass="38790">MTLLAEFETYTDFRRSFDEAMAEFFAQQHQRAASFDEGYRRLWLALESVSNGGKRIRPVLVNEAFRALGGTSLKTAVSVGLAFELMHTAFVIHDDIIDGDTVRRGQPNVVGQFLAHATAEGLDEVTARHWAESSALIGGDLLLTLAQRMLLAAQVDPAALRLLVDLFDEAVFVTAAGEQADVTYSWTSPADLTLDRVLSMTEHKTAVYSFGAPLMAGAVAAGAAESTVHALGEYGRLLGIAFQLRDDYLGVFGDSTMTGKSVVSDLREGKATPLVVFARTTEAWPRLKSIHGSADLSHEQIADALVLLDECGARAFLEGLIAEYTERAEALSSDPRLPSELGQRLRAVMRTLAARER</sequence>